<dbReference type="Pfam" id="PF13160">
    <property type="entry name" value="DUF3995"/>
    <property type="match status" value="1"/>
</dbReference>
<evidence type="ECO:0000256" key="1">
    <source>
        <dbReference type="SAM" id="Phobius"/>
    </source>
</evidence>
<reference evidence="2 3" key="1">
    <citation type="submission" date="2018-10" db="EMBL/GenBank/DDBJ databases">
        <title>Cohnella sp. M2MS4P-1, whole genome shotgun sequence.</title>
        <authorList>
            <person name="Tuo L."/>
        </authorList>
    </citation>
    <scope>NUCLEOTIDE SEQUENCE [LARGE SCALE GENOMIC DNA]</scope>
    <source>
        <strain evidence="2 3">M2MS4P-1</strain>
    </source>
</reference>
<gene>
    <name evidence="2" type="ORF">D7Z26_21935</name>
</gene>
<sequence>MKSRGIRSWSDLKWSGYAVFIWSIAYMLPHLYWALDGTFGLSMLKPGVSESPQWEMINWVASVFLTAAGFLGIAMIYLGKRKFLSGLLLAVSLAGCSLSTSHGIYGIIYRILQITGVAGLEAGPFNAKQHAYVLWDLLLIEPWFTIEGILLGILGWCYVNKPRDRRIWLTLCTIGISIGMITGLLGVRFA</sequence>
<keyword evidence="1" id="KW-1133">Transmembrane helix</keyword>
<organism evidence="2 3">
    <name type="scientific">Cohnella endophytica</name>
    <dbReference type="NCBI Taxonomy" id="2419778"/>
    <lineage>
        <taxon>Bacteria</taxon>
        <taxon>Bacillati</taxon>
        <taxon>Bacillota</taxon>
        <taxon>Bacilli</taxon>
        <taxon>Bacillales</taxon>
        <taxon>Paenibacillaceae</taxon>
        <taxon>Cohnella</taxon>
    </lineage>
</organism>
<accession>A0A494XBH6</accession>
<feature type="transmembrane region" description="Helical" evidence="1">
    <location>
        <begin position="56"/>
        <end position="79"/>
    </location>
</feature>
<keyword evidence="3" id="KW-1185">Reference proteome</keyword>
<proteinExistence type="predicted"/>
<evidence type="ECO:0000313" key="3">
    <source>
        <dbReference type="Proteomes" id="UP000282076"/>
    </source>
</evidence>
<feature type="transmembrane region" description="Helical" evidence="1">
    <location>
        <begin position="167"/>
        <end position="187"/>
    </location>
</feature>
<dbReference type="OrthoDB" id="2717873at2"/>
<keyword evidence="1" id="KW-0812">Transmembrane</keyword>
<keyword evidence="1" id="KW-0472">Membrane</keyword>
<dbReference type="EMBL" id="RBZM01000010">
    <property type="protein sequence ID" value="RKP47878.1"/>
    <property type="molecule type" value="Genomic_DNA"/>
</dbReference>
<dbReference type="InterPro" id="IPR025058">
    <property type="entry name" value="DUF3995"/>
</dbReference>
<evidence type="ECO:0000313" key="2">
    <source>
        <dbReference type="EMBL" id="RKP47878.1"/>
    </source>
</evidence>
<feature type="transmembrane region" description="Helical" evidence="1">
    <location>
        <begin position="86"/>
        <end position="112"/>
    </location>
</feature>
<dbReference type="AlphaFoldDB" id="A0A494XBH6"/>
<dbReference type="RefSeq" id="WP_120979169.1">
    <property type="nucleotide sequence ID" value="NZ_RBZM01000010.1"/>
</dbReference>
<feature type="transmembrane region" description="Helical" evidence="1">
    <location>
        <begin position="132"/>
        <end position="155"/>
    </location>
</feature>
<name>A0A494XBH6_9BACL</name>
<comment type="caution">
    <text evidence="2">The sequence shown here is derived from an EMBL/GenBank/DDBJ whole genome shotgun (WGS) entry which is preliminary data.</text>
</comment>
<dbReference type="Proteomes" id="UP000282076">
    <property type="component" value="Unassembled WGS sequence"/>
</dbReference>
<feature type="transmembrane region" description="Helical" evidence="1">
    <location>
        <begin position="12"/>
        <end position="33"/>
    </location>
</feature>
<protein>
    <submittedName>
        <fullName evidence="2">DUF3995 domain-containing protein</fullName>
    </submittedName>
</protein>